<dbReference type="AlphaFoldDB" id="A0A9Q1G5U4"/>
<organism evidence="2 3">
    <name type="scientific">Synaphobranchus kaupii</name>
    <name type="common">Kaup's arrowtooth eel</name>
    <dbReference type="NCBI Taxonomy" id="118154"/>
    <lineage>
        <taxon>Eukaryota</taxon>
        <taxon>Metazoa</taxon>
        <taxon>Chordata</taxon>
        <taxon>Craniata</taxon>
        <taxon>Vertebrata</taxon>
        <taxon>Euteleostomi</taxon>
        <taxon>Actinopterygii</taxon>
        <taxon>Neopterygii</taxon>
        <taxon>Teleostei</taxon>
        <taxon>Anguilliformes</taxon>
        <taxon>Synaphobranchidae</taxon>
        <taxon>Synaphobranchus</taxon>
    </lineage>
</organism>
<feature type="compositionally biased region" description="Polar residues" evidence="1">
    <location>
        <begin position="145"/>
        <end position="155"/>
    </location>
</feature>
<proteinExistence type="predicted"/>
<protein>
    <submittedName>
        <fullName evidence="2">Uncharacterized protein</fullName>
    </submittedName>
</protein>
<comment type="caution">
    <text evidence="2">The sequence shown here is derived from an EMBL/GenBank/DDBJ whole genome shotgun (WGS) entry which is preliminary data.</text>
</comment>
<gene>
    <name evidence="2" type="ORF">SKAU_G00065770</name>
</gene>
<accession>A0A9Q1G5U4</accession>
<dbReference type="EMBL" id="JAINUF010000002">
    <property type="protein sequence ID" value="KAJ8375997.1"/>
    <property type="molecule type" value="Genomic_DNA"/>
</dbReference>
<evidence type="ECO:0000313" key="2">
    <source>
        <dbReference type="EMBL" id="KAJ8375997.1"/>
    </source>
</evidence>
<sequence length="155" mass="16399">MQGCWVPGQMCPHYKGLILWHGAAPAWPSPGQLADSPSRRPQKTCSVLPGGARLAPSIALPHDPPSALVRSVDSASLLGSAGHVGRGVRVTGTPPAIFHSLVKCQTAGTFREVLSVTFRRRASRRKNSLPPKNTQADQMGDFDINSVSSRVASPG</sequence>
<reference evidence="2" key="1">
    <citation type="journal article" date="2023" name="Science">
        <title>Genome structures resolve the early diversification of teleost fishes.</title>
        <authorList>
            <person name="Parey E."/>
            <person name="Louis A."/>
            <person name="Montfort J."/>
            <person name="Bouchez O."/>
            <person name="Roques C."/>
            <person name="Iampietro C."/>
            <person name="Lluch J."/>
            <person name="Castinel A."/>
            <person name="Donnadieu C."/>
            <person name="Desvignes T."/>
            <person name="Floi Bucao C."/>
            <person name="Jouanno E."/>
            <person name="Wen M."/>
            <person name="Mejri S."/>
            <person name="Dirks R."/>
            <person name="Jansen H."/>
            <person name="Henkel C."/>
            <person name="Chen W.J."/>
            <person name="Zahm M."/>
            <person name="Cabau C."/>
            <person name="Klopp C."/>
            <person name="Thompson A.W."/>
            <person name="Robinson-Rechavi M."/>
            <person name="Braasch I."/>
            <person name="Lecointre G."/>
            <person name="Bobe J."/>
            <person name="Postlethwait J.H."/>
            <person name="Berthelot C."/>
            <person name="Roest Crollius H."/>
            <person name="Guiguen Y."/>
        </authorList>
    </citation>
    <scope>NUCLEOTIDE SEQUENCE</scope>
    <source>
        <strain evidence="2">WJC10195</strain>
    </source>
</reference>
<feature type="region of interest" description="Disordered" evidence="1">
    <location>
        <begin position="122"/>
        <end position="155"/>
    </location>
</feature>
<evidence type="ECO:0000313" key="3">
    <source>
        <dbReference type="Proteomes" id="UP001152622"/>
    </source>
</evidence>
<evidence type="ECO:0000256" key="1">
    <source>
        <dbReference type="SAM" id="MobiDB-lite"/>
    </source>
</evidence>
<name>A0A9Q1G5U4_SYNKA</name>
<keyword evidence="3" id="KW-1185">Reference proteome</keyword>
<dbReference type="Proteomes" id="UP001152622">
    <property type="component" value="Chromosome 2"/>
</dbReference>